<organism evidence="1 2">
    <name type="scientific">Nannocystis bainbridge</name>
    <dbReference type="NCBI Taxonomy" id="2995303"/>
    <lineage>
        <taxon>Bacteria</taxon>
        <taxon>Pseudomonadati</taxon>
        <taxon>Myxococcota</taxon>
        <taxon>Polyangia</taxon>
        <taxon>Nannocystales</taxon>
        <taxon>Nannocystaceae</taxon>
        <taxon>Nannocystis</taxon>
    </lineage>
</organism>
<dbReference type="EMBL" id="JAQNDL010000001">
    <property type="protein sequence ID" value="MDC0717086.1"/>
    <property type="molecule type" value="Genomic_DNA"/>
</dbReference>
<evidence type="ECO:0000313" key="2">
    <source>
        <dbReference type="Proteomes" id="UP001221686"/>
    </source>
</evidence>
<dbReference type="Proteomes" id="UP001221686">
    <property type="component" value="Unassembled WGS sequence"/>
</dbReference>
<name>A0ABT5DTX9_9BACT</name>
<gene>
    <name evidence="1" type="ORF">POL25_09295</name>
</gene>
<comment type="caution">
    <text evidence="1">The sequence shown here is derived from an EMBL/GenBank/DDBJ whole genome shotgun (WGS) entry which is preliminary data.</text>
</comment>
<evidence type="ECO:0000313" key="1">
    <source>
        <dbReference type="EMBL" id="MDC0717086.1"/>
    </source>
</evidence>
<sequence length="138" mass="14800">MVPTFPVPCEGNTGTGCWEGPPADSLTVHLSSEPYVCGEPFEHPPCGNWDLAFSIPPELQSPGVYHLSGPAIVGQAIEVDAEPVDGACETRWETFHATLEILAVDETGVTGRLCHVDSPLYADDDIDLEGSFFAPRCE</sequence>
<reference evidence="1 2" key="1">
    <citation type="submission" date="2022-11" db="EMBL/GenBank/DDBJ databases">
        <title>Minimal conservation of predation-associated metabolite biosynthetic gene clusters underscores biosynthetic potential of Myxococcota including descriptions for ten novel species: Archangium lansinium sp. nov., Myxococcus landrumus sp. nov., Nannocystis bai.</title>
        <authorList>
            <person name="Ahearne A."/>
            <person name="Stevens C."/>
            <person name="Dowd S."/>
        </authorList>
    </citation>
    <scope>NUCLEOTIDE SEQUENCE [LARGE SCALE GENOMIC DNA]</scope>
    <source>
        <strain evidence="1 2">BB15-2</strain>
    </source>
</reference>
<accession>A0ABT5DTX9</accession>
<keyword evidence="2" id="KW-1185">Reference proteome</keyword>
<proteinExistence type="predicted"/>
<protein>
    <submittedName>
        <fullName evidence="1">Uncharacterized protein</fullName>
    </submittedName>
</protein>